<dbReference type="Gene3D" id="1.10.606.20">
    <property type="match status" value="1"/>
</dbReference>
<proteinExistence type="predicted"/>
<gene>
    <name evidence="2" type="ORF">SAMN04488541_10775</name>
</gene>
<sequence length="450" mass="51720">MKYSILTFFLIVFFLFTNCEKKDTKKLTQNPEYIHRTVKKLTDVIVHDIFSPPVASRIYAYTMIAGYEALVPDFPEYQSLAGQIRDLKEIPKPDPNKTYCFPLASVHAILTTAKMNFIFSPEKIEEFENQIYTELKKTGISDEEYANSLLFGTKIAEHIVSWSRTDNYRESRTFPKYEIRDEPSRWRPTPPTYMTAVEPHWNKIRPMTLDSAAQFAPPPHPTFDTTRSSAFFKEVMEVYEVKKNLTKEQIEIAQFWDNNPFVMNLVGHASFASKQISPGGHWVGISKIACQKSNADIMQTMATYTLTGLTMLDAFISCWDEKYRSNLVRPETVINKYIDKEWTPLLQTPPFPEYTSGHSVVSSAIAVALTSIYGENFAFTDSTEVEYGFTVRSYQSFMKAAEEACISRLYGGIHYRAAIENGKEQGLKIGNWVVNRVRMKKISVEKIDRR</sequence>
<evidence type="ECO:0000259" key="1">
    <source>
        <dbReference type="Pfam" id="PF01569"/>
    </source>
</evidence>
<dbReference type="InterPro" id="IPR036938">
    <property type="entry name" value="PAP2/HPO_sf"/>
</dbReference>
<evidence type="ECO:0000313" key="2">
    <source>
        <dbReference type="EMBL" id="SFF60235.1"/>
    </source>
</evidence>
<dbReference type="Pfam" id="PF01569">
    <property type="entry name" value="PAP2"/>
    <property type="match status" value="1"/>
</dbReference>
<dbReference type="Proteomes" id="UP000199513">
    <property type="component" value="Unassembled WGS sequence"/>
</dbReference>
<dbReference type="CDD" id="cd03398">
    <property type="entry name" value="PAP2_haloperoxidase"/>
    <property type="match status" value="1"/>
</dbReference>
<dbReference type="SUPFAM" id="SSF48317">
    <property type="entry name" value="Acid phosphatase/Vanadium-dependent haloperoxidase"/>
    <property type="match status" value="1"/>
</dbReference>
<name>A0A1I2JZD3_9BACT</name>
<dbReference type="PANTHER" id="PTHR34599:SF2">
    <property type="entry name" value="TRAF-TYPE DOMAIN-CONTAINING PROTEIN"/>
    <property type="match status" value="1"/>
</dbReference>
<protein>
    <submittedName>
        <fullName evidence="2">PAP2 superfamily protein</fullName>
    </submittedName>
</protein>
<dbReference type="InterPro" id="IPR052559">
    <property type="entry name" value="V-haloperoxidase"/>
</dbReference>
<dbReference type="AlphaFoldDB" id="A0A1I2JZD3"/>
<dbReference type="EMBL" id="FONY01000077">
    <property type="protein sequence ID" value="SFF60235.1"/>
    <property type="molecule type" value="Genomic_DNA"/>
</dbReference>
<dbReference type="InterPro" id="IPR000326">
    <property type="entry name" value="PAP2/HPO"/>
</dbReference>
<keyword evidence="3" id="KW-1185">Reference proteome</keyword>
<dbReference type="STRING" id="1003.SAMN04488541_10775"/>
<dbReference type="OrthoDB" id="7793240at2"/>
<dbReference type="RefSeq" id="WP_091549514.1">
    <property type="nucleotide sequence ID" value="NZ_FONY01000077.1"/>
</dbReference>
<organism evidence="2 3">
    <name type="scientific">Thermoflexibacter ruber</name>
    <dbReference type="NCBI Taxonomy" id="1003"/>
    <lineage>
        <taxon>Bacteria</taxon>
        <taxon>Pseudomonadati</taxon>
        <taxon>Bacteroidota</taxon>
        <taxon>Cytophagia</taxon>
        <taxon>Cytophagales</taxon>
        <taxon>Thermoflexibacteraceae</taxon>
        <taxon>Thermoflexibacter</taxon>
    </lineage>
</organism>
<evidence type="ECO:0000313" key="3">
    <source>
        <dbReference type="Proteomes" id="UP000199513"/>
    </source>
</evidence>
<reference evidence="2 3" key="1">
    <citation type="submission" date="2016-10" db="EMBL/GenBank/DDBJ databases">
        <authorList>
            <person name="de Groot N.N."/>
        </authorList>
    </citation>
    <scope>NUCLEOTIDE SEQUENCE [LARGE SCALE GENOMIC DNA]</scope>
    <source>
        <strain>GEY</strain>
        <strain evidence="3">DSM 9560</strain>
    </source>
</reference>
<accession>A0A1I2JZD3</accession>
<dbReference type="PANTHER" id="PTHR34599">
    <property type="entry name" value="PEROXIDASE-RELATED"/>
    <property type="match status" value="1"/>
</dbReference>
<feature type="domain" description="Phosphatidic acid phosphatase type 2/haloperoxidase" evidence="1">
    <location>
        <begin position="316"/>
        <end position="433"/>
    </location>
</feature>